<dbReference type="OrthoDB" id="603275at2"/>
<accession>A0A2S9WVF1</accession>
<dbReference type="InterPro" id="IPR008969">
    <property type="entry name" value="CarboxyPept-like_regulatory"/>
</dbReference>
<reference evidence="2 3" key="1">
    <citation type="submission" date="2016-11" db="EMBL/GenBank/DDBJ databases">
        <title>Trade-off between light-utilization and light-protection in marine flavobacteria.</title>
        <authorList>
            <person name="Kumagai Y."/>
        </authorList>
    </citation>
    <scope>NUCLEOTIDE SEQUENCE [LARGE SCALE GENOMIC DNA]</scope>
    <source>
        <strain evidence="2 3">JCM 17109</strain>
    </source>
</reference>
<sequence length="909" mass="102386">MNKIILLIVSLFLTAIVAHAQSVKITGTVVDSLGTPVPMANIIAYGSNNTMGAFGITNTEGRYQLLNLKKDSTYVLKVSFLGLKPIEETVSKIQADMVKNFIMLDGADQLDAINLVYEMPVTIKGDTIVYNSDSFTNGTEQKLEDVLKKLPGMEVNEDGDVQVEGNTVEKVFINGKEFFEGDTRLATKNIPADAISKVEVLKNFNNVGQLKGIGNDQDRVAINIRLKEGKEKFWFGEITAAGGYGNDEARYQVQPKAFYYSPDLSINVLTDFNNLGIPAFSFRDFSRFTGRSFSNTRNTGSNIDTDTGGQGISLFRANQAVNIESKFAALNTSLKASETLDLNGYVILSSTDTEDRADSRREFISSGLVDESETFSTQRNQQALFKLGADYKPNANFTLDYNGQLNITDVEQLSDRLSLRAEPQEDGSINNIVEDIDQVNSQRPIVIDQNLNMYYTGGERSIFSFEGRYVDQEEDPFYQAIRNIRDTQDPEPFDGRLGLAQQDPYNINQGNLVDTKRLDAKLDYWYILNKISNINLTVGTILTDQSYNSNIFQVLEDGTTNNLTQQEAVNNVDYNYTDLYAGLHYKIIKGKFTVTPGFHIHDITTRDEQNGIVNEIQTTAFLPDFNVRYDIKSSQSLNLDYRQTIRFSDVENYAQALVFNNFDRLNRGNNQLEGAIDDVLSLNYRNFNMFNYTTIFGRISYTKQRDAIQNNLTLDGINQVSAPINSIFDQENISGSGTFSREFGRIRTGISSSITYSTSNNIINDEVLESNNLIHSYTLSTRSNFDKGVNFDVSYSISFQDTENGTIENQFTTQRFDINADWQIGKSLRLEADYNLSLFDADAGNQNFDFLEASLFYQKPDSKWEYKVAATNLLNTEAIVNANFGQITTSVNQNFVLPRYFYLQVRYDI</sequence>
<evidence type="ECO:0000313" key="2">
    <source>
        <dbReference type="EMBL" id="PRP67444.1"/>
    </source>
</evidence>
<dbReference type="RefSeq" id="WP_105983175.1">
    <property type="nucleotide sequence ID" value="NZ_MQUC01000003.1"/>
</dbReference>
<proteinExistence type="predicted"/>
<keyword evidence="3" id="KW-1185">Reference proteome</keyword>
<dbReference type="Pfam" id="PF13620">
    <property type="entry name" value="CarboxypepD_reg"/>
    <property type="match status" value="1"/>
</dbReference>
<evidence type="ECO:0000256" key="1">
    <source>
        <dbReference type="SAM" id="SignalP"/>
    </source>
</evidence>
<keyword evidence="1" id="KW-0732">Signal</keyword>
<dbReference type="SUPFAM" id="SSF56935">
    <property type="entry name" value="Porins"/>
    <property type="match status" value="1"/>
</dbReference>
<dbReference type="Proteomes" id="UP000239532">
    <property type="component" value="Unassembled WGS sequence"/>
</dbReference>
<comment type="caution">
    <text evidence="2">The sequence shown here is derived from an EMBL/GenBank/DDBJ whole genome shotgun (WGS) entry which is preliminary data.</text>
</comment>
<organism evidence="2 3">
    <name type="scientific">Nonlabens agnitus</name>
    <dbReference type="NCBI Taxonomy" id="870484"/>
    <lineage>
        <taxon>Bacteria</taxon>
        <taxon>Pseudomonadati</taxon>
        <taxon>Bacteroidota</taxon>
        <taxon>Flavobacteriia</taxon>
        <taxon>Flavobacteriales</taxon>
        <taxon>Flavobacteriaceae</taxon>
        <taxon>Nonlabens</taxon>
    </lineage>
</organism>
<evidence type="ECO:0008006" key="4">
    <source>
        <dbReference type="Google" id="ProtNLM"/>
    </source>
</evidence>
<dbReference type="Gene3D" id="2.60.40.1120">
    <property type="entry name" value="Carboxypeptidase-like, regulatory domain"/>
    <property type="match status" value="1"/>
</dbReference>
<feature type="chain" id="PRO_5015431370" description="TonB-dependent receptor" evidence="1">
    <location>
        <begin position="21"/>
        <end position="909"/>
    </location>
</feature>
<gene>
    <name evidence="2" type="ORF">BST86_10240</name>
</gene>
<dbReference type="AlphaFoldDB" id="A0A2S9WVF1"/>
<dbReference type="SUPFAM" id="SSF49464">
    <property type="entry name" value="Carboxypeptidase regulatory domain-like"/>
    <property type="match status" value="1"/>
</dbReference>
<protein>
    <recommendedName>
        <fullName evidence="4">TonB-dependent receptor</fullName>
    </recommendedName>
</protein>
<name>A0A2S9WVF1_9FLAO</name>
<feature type="signal peptide" evidence="1">
    <location>
        <begin position="1"/>
        <end position="20"/>
    </location>
</feature>
<dbReference type="EMBL" id="MQUC01000003">
    <property type="protein sequence ID" value="PRP67444.1"/>
    <property type="molecule type" value="Genomic_DNA"/>
</dbReference>
<evidence type="ECO:0000313" key="3">
    <source>
        <dbReference type="Proteomes" id="UP000239532"/>
    </source>
</evidence>